<feature type="domain" description="C2H2-type" evidence="9">
    <location>
        <begin position="710"/>
        <end position="738"/>
    </location>
</feature>
<feature type="compositionally biased region" description="Acidic residues" evidence="8">
    <location>
        <begin position="1"/>
        <end position="10"/>
    </location>
</feature>
<feature type="compositionally biased region" description="Basic and acidic residues" evidence="8">
    <location>
        <begin position="243"/>
        <end position="284"/>
    </location>
</feature>
<dbReference type="Proteomes" id="UP001642540">
    <property type="component" value="Unassembled WGS sequence"/>
</dbReference>
<dbReference type="SUPFAM" id="SSF57667">
    <property type="entry name" value="beta-beta-alpha zinc fingers"/>
    <property type="match status" value="1"/>
</dbReference>
<evidence type="ECO:0000256" key="5">
    <source>
        <dbReference type="ARBA" id="ARBA00022833"/>
    </source>
</evidence>
<feature type="compositionally biased region" description="Basic and acidic residues" evidence="8">
    <location>
        <begin position="456"/>
        <end position="479"/>
    </location>
</feature>
<keyword evidence="4 7" id="KW-0863">Zinc-finger</keyword>
<evidence type="ECO:0000256" key="4">
    <source>
        <dbReference type="ARBA" id="ARBA00022771"/>
    </source>
</evidence>
<keyword evidence="5" id="KW-0862">Zinc</keyword>
<reference evidence="10 11" key="1">
    <citation type="submission" date="2024-08" db="EMBL/GenBank/DDBJ databases">
        <authorList>
            <person name="Cucini C."/>
            <person name="Frati F."/>
        </authorList>
    </citation>
    <scope>NUCLEOTIDE SEQUENCE [LARGE SCALE GENOMIC DNA]</scope>
</reference>
<feature type="region of interest" description="Disordered" evidence="8">
    <location>
        <begin position="456"/>
        <end position="638"/>
    </location>
</feature>
<feature type="compositionally biased region" description="Polar residues" evidence="8">
    <location>
        <begin position="84"/>
        <end position="96"/>
    </location>
</feature>
<feature type="domain" description="C2H2-type" evidence="9">
    <location>
        <begin position="893"/>
        <end position="917"/>
    </location>
</feature>
<proteinExistence type="predicted"/>
<feature type="compositionally biased region" description="Basic and acidic residues" evidence="8">
    <location>
        <begin position="202"/>
        <end position="211"/>
    </location>
</feature>
<feature type="region of interest" description="Disordered" evidence="8">
    <location>
        <begin position="1"/>
        <end position="96"/>
    </location>
</feature>
<dbReference type="SMART" id="SM00355">
    <property type="entry name" value="ZnF_C2H2"/>
    <property type="match status" value="12"/>
</dbReference>
<keyword evidence="2" id="KW-0479">Metal-binding</keyword>
<evidence type="ECO:0000259" key="9">
    <source>
        <dbReference type="PROSITE" id="PS50157"/>
    </source>
</evidence>
<feature type="compositionally biased region" description="Basic and acidic residues" evidence="8">
    <location>
        <begin position="486"/>
        <end position="500"/>
    </location>
</feature>
<dbReference type="PANTHER" id="PTHR24376">
    <property type="entry name" value="ZINC FINGER PROTEIN"/>
    <property type="match status" value="1"/>
</dbReference>
<dbReference type="EMBL" id="CAXLJM020000109">
    <property type="protein sequence ID" value="CAL8135909.1"/>
    <property type="molecule type" value="Genomic_DNA"/>
</dbReference>
<evidence type="ECO:0000313" key="10">
    <source>
        <dbReference type="EMBL" id="CAL8135909.1"/>
    </source>
</evidence>
<evidence type="ECO:0000313" key="11">
    <source>
        <dbReference type="Proteomes" id="UP001642540"/>
    </source>
</evidence>
<accession>A0ABP1RUI2</accession>
<feature type="region of interest" description="Disordered" evidence="8">
    <location>
        <begin position="123"/>
        <end position="284"/>
    </location>
</feature>
<dbReference type="PROSITE" id="PS00028">
    <property type="entry name" value="ZINC_FINGER_C2H2_1"/>
    <property type="match status" value="5"/>
</dbReference>
<keyword evidence="11" id="KW-1185">Reference proteome</keyword>
<keyword evidence="6" id="KW-0539">Nucleus</keyword>
<feature type="compositionally biased region" description="Low complexity" evidence="8">
    <location>
        <begin position="15"/>
        <end position="24"/>
    </location>
</feature>
<comment type="subcellular location">
    <subcellularLocation>
        <location evidence="1">Nucleus</location>
    </subcellularLocation>
</comment>
<dbReference type="Gene3D" id="3.30.160.60">
    <property type="entry name" value="Classic Zinc Finger"/>
    <property type="match status" value="3"/>
</dbReference>
<feature type="domain" description="C2H2-type" evidence="9">
    <location>
        <begin position="755"/>
        <end position="783"/>
    </location>
</feature>
<evidence type="ECO:0000256" key="3">
    <source>
        <dbReference type="ARBA" id="ARBA00022737"/>
    </source>
</evidence>
<feature type="compositionally biased region" description="Acidic residues" evidence="8">
    <location>
        <begin position="590"/>
        <end position="608"/>
    </location>
</feature>
<feature type="compositionally biased region" description="Basic and acidic residues" evidence="8">
    <location>
        <begin position="557"/>
        <end position="575"/>
    </location>
</feature>
<feature type="compositionally biased region" description="Low complexity" evidence="8">
    <location>
        <begin position="138"/>
        <end position="148"/>
    </location>
</feature>
<evidence type="ECO:0000256" key="2">
    <source>
        <dbReference type="ARBA" id="ARBA00022723"/>
    </source>
</evidence>
<dbReference type="InterPro" id="IPR036236">
    <property type="entry name" value="Znf_C2H2_sf"/>
</dbReference>
<feature type="compositionally biased region" description="Polar residues" evidence="8">
    <location>
        <begin position="505"/>
        <end position="523"/>
    </location>
</feature>
<evidence type="ECO:0000256" key="8">
    <source>
        <dbReference type="SAM" id="MobiDB-lite"/>
    </source>
</evidence>
<dbReference type="PANTHER" id="PTHR24376:SF235">
    <property type="entry name" value="C2H2-TYPE DOMAIN-CONTAINING PROTEIN"/>
    <property type="match status" value="1"/>
</dbReference>
<feature type="compositionally biased region" description="Basic and acidic residues" evidence="8">
    <location>
        <begin position="123"/>
        <end position="132"/>
    </location>
</feature>
<feature type="compositionally biased region" description="Basic and acidic residues" evidence="8">
    <location>
        <begin position="163"/>
        <end position="191"/>
    </location>
</feature>
<sequence>MEESWDDEDEQLIHSSSVLSSPSSHPWHDQDDPLSLTSDQEVDRNCGETVINSQTRRRGLRRRKGGKVVSGQGESGVTKRIKSSSHPTIRPSCSSSSKNAIKILVSPIQDVIVKKEVIVKVEDDSSDYHEQNQDNFVITSFSSISEPPSSKKEEGKITGAGDLTEKRGETKRKTSSDPFERRRAQKRDNERKRKKKANETPAQREARLKRDRERKRNQRESRSQQRQNETEEEMEERKKRRREYIARKRAVETEAEKEQRLERGRQRRANESESKRKERHRKDATAKYFAWEAKKASLSPEELEKIEFERNMNIYLRRMAWQAKFTPEEWKEKQKKKKKFAALPVEKKKVIMAKRKAYMERIPVERKKKYQQTAVRNYMNRAKQDPAKWEQLYGKMIQANRNKIARETPEERQKRLLRYKVYQAKRKAKIQMEEEGLLTEAEIQRRLEEVVRQVEEKDRLERANKPVDTAEYKPRENARKPKKKSKAENAEIEFRIKETCPPHSPSVQDSPQKQQEFPSSSKFNLHVEVEDWTESDSQDAPVSPSPAEEESSWVDNVPDHDDDHDHEDHEDHADDHDDDDEDHEDHADDHDDDDEDHADDHDESDAIETENLSGNLNVKEEVPTSPISTPPSPSAHIEDEQVQALPTTSLKVEKVSEVDEEVTSHSHPVEKIKVELENRAICEECGKCLYPQSMKVHKHLFHNPSKVSSFKCPKCSKEFASSHRLWDHYLNIHDEEKKVLAKESSAALSTNAGPFICEQCGKEYSQKANLETHVKHVHLGERIICEICGKEEQSQGKLWRHKIAKHPELKTPPPKGMIICQYCSEPVLRSLFHHVKKTHPDKYQEFIDSGAHIVPGKKKVRKMTKCVECDKELRLDDMKRHMRNIHGHGSKAIPCPHCGKEFQEGHKVTEHIRRVHAIDSFDRKVDAMKLIKETKDGDGQTLLLCSLCDEKLFRRKEIGAHLLSTHFDVFEQLSKGGDDGISPSWKCVECVEAPCFESEQLFYSHVKSCHPEKTKYCSQLNCYKLFSTQHSLRVHHGKEHSHAKFINPLCFEGGTYRRPRLRCGCCMTIFLRKPELMDHVKTLHPEAYWPCPHCQLMFYTEQQLTETHLGSCCRNPEVQRRKKVLKGKRGRPKRLPEKTVEIDKTESDSENYGKKDKIMGIAGRSLATNTRSSSRIKAKRKKNKSRVNTTIKNVASDDQKLKTEVKVLLTRLTKEQIDYYVFSANKS</sequence>
<evidence type="ECO:0000256" key="7">
    <source>
        <dbReference type="PROSITE-ProRule" id="PRU00042"/>
    </source>
</evidence>
<protein>
    <recommendedName>
        <fullName evidence="9">C2H2-type domain-containing protein</fullName>
    </recommendedName>
</protein>
<keyword evidence="3" id="KW-0677">Repeat</keyword>
<dbReference type="PROSITE" id="PS50157">
    <property type="entry name" value="ZINC_FINGER_C2H2_2"/>
    <property type="match status" value="3"/>
</dbReference>
<organism evidence="10 11">
    <name type="scientific">Orchesella dallaii</name>
    <dbReference type="NCBI Taxonomy" id="48710"/>
    <lineage>
        <taxon>Eukaryota</taxon>
        <taxon>Metazoa</taxon>
        <taxon>Ecdysozoa</taxon>
        <taxon>Arthropoda</taxon>
        <taxon>Hexapoda</taxon>
        <taxon>Collembola</taxon>
        <taxon>Entomobryomorpha</taxon>
        <taxon>Entomobryoidea</taxon>
        <taxon>Orchesellidae</taxon>
        <taxon>Orchesellinae</taxon>
        <taxon>Orchesella</taxon>
    </lineage>
</organism>
<feature type="compositionally biased region" description="Basic residues" evidence="8">
    <location>
        <begin position="55"/>
        <end position="66"/>
    </location>
</feature>
<gene>
    <name evidence="10" type="ORF">ODALV1_LOCUS26198</name>
</gene>
<comment type="caution">
    <text evidence="10">The sequence shown here is derived from an EMBL/GenBank/DDBJ whole genome shotgun (WGS) entry which is preliminary data.</text>
</comment>
<name>A0ABP1RUI2_9HEXA</name>
<evidence type="ECO:0000256" key="1">
    <source>
        <dbReference type="ARBA" id="ARBA00004123"/>
    </source>
</evidence>
<evidence type="ECO:0000256" key="6">
    <source>
        <dbReference type="ARBA" id="ARBA00023242"/>
    </source>
</evidence>
<dbReference type="InterPro" id="IPR013087">
    <property type="entry name" value="Znf_C2H2_type"/>
</dbReference>